<feature type="compositionally biased region" description="Acidic residues" evidence="6">
    <location>
        <begin position="238"/>
        <end position="250"/>
    </location>
</feature>
<evidence type="ECO:0000256" key="5">
    <source>
        <dbReference type="ARBA" id="ARBA00023242"/>
    </source>
</evidence>
<feature type="compositionally biased region" description="Basic and acidic residues" evidence="6">
    <location>
        <begin position="19"/>
        <end position="41"/>
    </location>
</feature>
<evidence type="ECO:0000256" key="1">
    <source>
        <dbReference type="ARBA" id="ARBA00004123"/>
    </source>
</evidence>
<dbReference type="SMART" id="SM00432">
    <property type="entry name" value="MADS"/>
    <property type="match status" value="1"/>
</dbReference>
<feature type="compositionally biased region" description="Polar residues" evidence="6">
    <location>
        <begin position="1"/>
        <end position="17"/>
    </location>
</feature>
<dbReference type="GO" id="GO:0046983">
    <property type="term" value="F:protein dimerization activity"/>
    <property type="evidence" value="ECO:0007669"/>
    <property type="project" value="InterPro"/>
</dbReference>
<feature type="region of interest" description="Disordered" evidence="6">
    <location>
        <begin position="215"/>
        <end position="363"/>
    </location>
</feature>
<evidence type="ECO:0000256" key="4">
    <source>
        <dbReference type="ARBA" id="ARBA00023163"/>
    </source>
</evidence>
<dbReference type="AlphaFoldDB" id="A0A5J4Z9A7"/>
<comment type="subcellular location">
    <subcellularLocation>
        <location evidence="1">Nucleus</location>
    </subcellularLocation>
</comment>
<feature type="compositionally biased region" description="Basic and acidic residues" evidence="6">
    <location>
        <begin position="326"/>
        <end position="340"/>
    </location>
</feature>
<dbReference type="InterPro" id="IPR033896">
    <property type="entry name" value="MEF2-like_N"/>
</dbReference>
<keyword evidence="9" id="KW-1185">Reference proteome</keyword>
<dbReference type="CDD" id="cd00265">
    <property type="entry name" value="MADS_MEF2_like"/>
    <property type="match status" value="1"/>
</dbReference>
<dbReference type="GO" id="GO:0045944">
    <property type="term" value="P:positive regulation of transcription by RNA polymerase II"/>
    <property type="evidence" value="ECO:0007669"/>
    <property type="project" value="InterPro"/>
</dbReference>
<feature type="compositionally biased region" description="Low complexity" evidence="6">
    <location>
        <begin position="341"/>
        <end position="358"/>
    </location>
</feature>
<comment type="caution">
    <text evidence="8">The sequence shown here is derived from an EMBL/GenBank/DDBJ whole genome shotgun (WGS) entry which is preliminary data.</text>
</comment>
<protein>
    <submittedName>
        <fullName evidence="8">Myocyte-specific enhancer factor 2B</fullName>
    </submittedName>
</protein>
<evidence type="ECO:0000313" key="8">
    <source>
        <dbReference type="EMBL" id="KAA8499237.1"/>
    </source>
</evidence>
<evidence type="ECO:0000256" key="2">
    <source>
        <dbReference type="ARBA" id="ARBA00023015"/>
    </source>
</evidence>
<sequence length="574" mass="60470">MILPPRQQTTHTQTASKSEAGRGKDGRTRQRETARRHEHALGRARRRSAHTRVSIQLGPLRGHCVVSPGRCVEVVWGVGLPLGAVGEQSGRAGQRRSARASVMGRRKIKIEKIEDERNRVVTFTKRKNGLLKKAMELAVLCDCEIGLVVFGANNRLIEFASSSMQSVLERYGRYSGALVERRDLGSVLSGGTNTKAPAEHREKLDPELLSASKKASRAAARIARNHPAIPVAHGRDAGDDDDEEEEEDSSDGDRNGAGAASAAATEGLNEKARAASKRKRGKLAEGSDLRPPPLEKENDDYKATQAYGQSTSLADPMRTSEALVDSEPHFNVETRSKELKASAASTADSGSATTPTSARPAKRKMLTVQIPGNASCASLLGDESKQDASARKAQVGTENVALLSEGTDPPASAGLGLPSGSPLGEGTNGNENSMYAVPGIQAGIMSTPMGLNVPYSATFRPNTAHYGLALPMPSASGGPMTPFGTGAPWSTGLGGVMPWSPGGPLASVRGGSYNYGEAQMMSSGYMNTPRDLPSVTGQYGFADPLNFSGSGAPRIETARGGAEPGRGRDKEHPS</sequence>
<keyword evidence="3" id="KW-0238">DNA-binding</keyword>
<dbReference type="PROSITE" id="PS00350">
    <property type="entry name" value="MADS_BOX_1"/>
    <property type="match status" value="1"/>
</dbReference>
<dbReference type="EMBL" id="VRMN01000001">
    <property type="protein sequence ID" value="KAA8499237.1"/>
    <property type="molecule type" value="Genomic_DNA"/>
</dbReference>
<feature type="compositionally biased region" description="Basic and acidic residues" evidence="6">
    <location>
        <begin position="565"/>
        <end position="574"/>
    </location>
</feature>
<dbReference type="InterPro" id="IPR002100">
    <property type="entry name" value="TF_MADSbox"/>
</dbReference>
<keyword evidence="2" id="KW-0805">Transcription regulation</keyword>
<keyword evidence="4" id="KW-0804">Transcription</keyword>
<evidence type="ECO:0000256" key="6">
    <source>
        <dbReference type="SAM" id="MobiDB-lite"/>
    </source>
</evidence>
<feature type="region of interest" description="Disordered" evidence="6">
    <location>
        <begin position="1"/>
        <end position="52"/>
    </location>
</feature>
<dbReference type="Pfam" id="PF00319">
    <property type="entry name" value="SRF-TF"/>
    <property type="match status" value="1"/>
</dbReference>
<dbReference type="SUPFAM" id="SSF55455">
    <property type="entry name" value="SRF-like"/>
    <property type="match status" value="1"/>
</dbReference>
<dbReference type="OrthoDB" id="5967at2759"/>
<evidence type="ECO:0000259" key="7">
    <source>
        <dbReference type="PROSITE" id="PS50066"/>
    </source>
</evidence>
<dbReference type="InterPro" id="IPR036879">
    <property type="entry name" value="TF_MADSbox_sf"/>
</dbReference>
<name>A0A5J4Z9A7_PORPP</name>
<feature type="region of interest" description="Disordered" evidence="6">
    <location>
        <begin position="187"/>
        <end position="206"/>
    </location>
</feature>
<evidence type="ECO:0000256" key="3">
    <source>
        <dbReference type="ARBA" id="ARBA00023125"/>
    </source>
</evidence>
<gene>
    <name evidence="8" type="ORF">FVE85_6822</name>
</gene>
<reference evidence="9" key="1">
    <citation type="journal article" date="2019" name="Nat. Commun.">
        <title>Expansion of phycobilisome linker gene families in mesophilic red algae.</title>
        <authorList>
            <person name="Lee J."/>
            <person name="Kim D."/>
            <person name="Bhattacharya D."/>
            <person name="Yoon H.S."/>
        </authorList>
    </citation>
    <scope>NUCLEOTIDE SEQUENCE [LARGE SCALE GENOMIC DNA]</scope>
    <source>
        <strain evidence="9">CCMP 1328</strain>
    </source>
</reference>
<evidence type="ECO:0000313" key="9">
    <source>
        <dbReference type="Proteomes" id="UP000324585"/>
    </source>
</evidence>
<proteinExistence type="predicted"/>
<dbReference type="InterPro" id="IPR050142">
    <property type="entry name" value="MADS-box/MEF2_TF"/>
</dbReference>
<dbReference type="PROSITE" id="PS50066">
    <property type="entry name" value="MADS_BOX_2"/>
    <property type="match status" value="1"/>
</dbReference>
<dbReference type="GO" id="GO:0005634">
    <property type="term" value="C:nucleus"/>
    <property type="evidence" value="ECO:0007669"/>
    <property type="project" value="UniProtKB-SubCell"/>
</dbReference>
<dbReference type="Gene3D" id="3.40.1810.10">
    <property type="entry name" value="Transcription factor, MADS-box"/>
    <property type="match status" value="1"/>
</dbReference>
<accession>A0A5J4Z9A7</accession>
<organism evidence="8 9">
    <name type="scientific">Porphyridium purpureum</name>
    <name type="common">Red alga</name>
    <name type="synonym">Porphyridium cruentum</name>
    <dbReference type="NCBI Taxonomy" id="35688"/>
    <lineage>
        <taxon>Eukaryota</taxon>
        <taxon>Rhodophyta</taxon>
        <taxon>Bangiophyceae</taxon>
        <taxon>Porphyridiales</taxon>
        <taxon>Porphyridiaceae</taxon>
        <taxon>Porphyridium</taxon>
    </lineage>
</organism>
<feature type="region of interest" description="Disordered" evidence="6">
    <location>
        <begin position="546"/>
        <end position="574"/>
    </location>
</feature>
<feature type="compositionally biased region" description="Basic and acidic residues" evidence="6">
    <location>
        <begin position="282"/>
        <end position="302"/>
    </location>
</feature>
<dbReference type="PRINTS" id="PR00404">
    <property type="entry name" value="MADSDOMAIN"/>
</dbReference>
<feature type="domain" description="MADS-box" evidence="7">
    <location>
        <begin position="103"/>
        <end position="163"/>
    </location>
</feature>
<feature type="compositionally biased region" description="Basic and acidic residues" evidence="6">
    <location>
        <begin position="197"/>
        <end position="206"/>
    </location>
</feature>
<dbReference type="GO" id="GO:0000977">
    <property type="term" value="F:RNA polymerase II transcription regulatory region sequence-specific DNA binding"/>
    <property type="evidence" value="ECO:0007669"/>
    <property type="project" value="InterPro"/>
</dbReference>
<keyword evidence="5" id="KW-0539">Nucleus</keyword>
<dbReference type="PANTHER" id="PTHR48019">
    <property type="entry name" value="SERUM RESPONSE FACTOR HOMOLOG"/>
    <property type="match status" value="1"/>
</dbReference>
<dbReference type="Proteomes" id="UP000324585">
    <property type="component" value="Unassembled WGS sequence"/>
</dbReference>